<dbReference type="PIRSF" id="PIRSF037215">
    <property type="entry name" value="Peptidase_M20B"/>
    <property type="match status" value="1"/>
</dbReference>
<dbReference type="PROSITE" id="PS00758">
    <property type="entry name" value="ARGE_DAPE_CPG2_1"/>
    <property type="match status" value="1"/>
</dbReference>
<gene>
    <name evidence="13" type="primary">pepT</name>
    <name evidence="13" type="ORF">GJQ69_05070</name>
    <name evidence="14" type="ORF">GKP14_08480</name>
</gene>
<reference evidence="15 16" key="1">
    <citation type="submission" date="2019-11" db="EMBL/GenBank/DDBJ databases">
        <authorList>
            <person name="Ren C."/>
            <person name="Wang H."/>
            <person name="Xu Y."/>
        </authorList>
    </citation>
    <scope>NUCLEOTIDE SEQUENCE [LARGE SCALE GENOMIC DNA]</scope>
    <source>
        <strain evidence="16">JNU-WLY1368</strain>
        <strain evidence="13 15">LBM 19010</strain>
    </source>
</reference>
<dbReference type="NCBIfam" id="NF003976">
    <property type="entry name" value="PRK05469.1"/>
    <property type="match status" value="1"/>
</dbReference>
<comment type="catalytic activity">
    <reaction evidence="1">
        <text>Release of the N-terminal residue from a tripeptide.</text>
        <dbReference type="EC" id="3.4.11.4"/>
    </reaction>
</comment>
<dbReference type="SUPFAM" id="SSF55031">
    <property type="entry name" value="Bacterial exopeptidase dimerisation domain"/>
    <property type="match status" value="1"/>
</dbReference>
<feature type="binding site" evidence="11">
    <location>
        <position position="174"/>
    </location>
    <ligand>
        <name>Zn(2+)</name>
        <dbReference type="ChEBI" id="CHEBI:29105"/>
        <label>2</label>
    </ligand>
</feature>
<dbReference type="Pfam" id="PF01546">
    <property type="entry name" value="Peptidase_M20"/>
    <property type="match status" value="1"/>
</dbReference>
<keyword evidence="16" id="KW-1185">Reference proteome</keyword>
<dbReference type="GO" id="GO:0006518">
    <property type="term" value="P:peptide metabolic process"/>
    <property type="evidence" value="ECO:0007669"/>
    <property type="project" value="InterPro"/>
</dbReference>
<dbReference type="InterPro" id="IPR010161">
    <property type="entry name" value="Peptidase_M20B"/>
</dbReference>
<keyword evidence="6 13" id="KW-0378">Hydrolase</keyword>
<feature type="binding site" evidence="11">
    <location>
        <position position="196"/>
    </location>
    <ligand>
        <name>Zn(2+)</name>
        <dbReference type="ChEBI" id="CHEBI:29105"/>
        <label>1</label>
    </ligand>
</feature>
<dbReference type="Proteomes" id="UP000501316">
    <property type="component" value="Chromosome"/>
</dbReference>
<dbReference type="GO" id="GO:0008237">
    <property type="term" value="F:metallopeptidase activity"/>
    <property type="evidence" value="ECO:0007669"/>
    <property type="project" value="UniProtKB-KW"/>
</dbReference>
<dbReference type="InterPro" id="IPR002933">
    <property type="entry name" value="Peptidase_M20"/>
</dbReference>
<dbReference type="EMBL" id="CP046161">
    <property type="protein sequence ID" value="QKO31024.1"/>
    <property type="molecule type" value="Genomic_DNA"/>
</dbReference>
<feature type="active site" description="Proton acceptor" evidence="10">
    <location>
        <position position="173"/>
    </location>
</feature>
<name>A0A859DQC5_9FIRM</name>
<dbReference type="CDD" id="cd03892">
    <property type="entry name" value="M20_peptT"/>
    <property type="match status" value="1"/>
</dbReference>
<proteinExistence type="inferred from homology"/>
<dbReference type="GO" id="GO:0006508">
    <property type="term" value="P:proteolysis"/>
    <property type="evidence" value="ECO:0007669"/>
    <property type="project" value="UniProtKB-UniRule"/>
</dbReference>
<evidence type="ECO:0000313" key="13">
    <source>
        <dbReference type="EMBL" id="QKN23906.1"/>
    </source>
</evidence>
<dbReference type="GO" id="GO:0045148">
    <property type="term" value="F:tripeptide aminopeptidase activity"/>
    <property type="evidence" value="ECO:0007669"/>
    <property type="project" value="UniProtKB-UniRule"/>
</dbReference>
<dbReference type="InterPro" id="IPR011650">
    <property type="entry name" value="Peptidase_M20_dimer"/>
</dbReference>
<evidence type="ECO:0000256" key="6">
    <source>
        <dbReference type="ARBA" id="ARBA00022801"/>
    </source>
</evidence>
<keyword evidence="5 11" id="KW-0479">Metal-binding</keyword>
<dbReference type="KEGG" id="clf:GJQ69_05070"/>
<dbReference type="Proteomes" id="UP000509623">
    <property type="component" value="Chromosome"/>
</dbReference>
<accession>A0A859DQC5</accession>
<evidence type="ECO:0000313" key="15">
    <source>
        <dbReference type="Proteomes" id="UP000501316"/>
    </source>
</evidence>
<evidence type="ECO:0000313" key="16">
    <source>
        <dbReference type="Proteomes" id="UP000509623"/>
    </source>
</evidence>
<feature type="binding site" evidence="11">
    <location>
        <position position="140"/>
    </location>
    <ligand>
        <name>Zn(2+)</name>
        <dbReference type="ChEBI" id="CHEBI:29105"/>
        <label>2</label>
    </ligand>
</feature>
<feature type="domain" description="Peptidase M20 dimerisation" evidence="12">
    <location>
        <begin position="205"/>
        <end position="307"/>
    </location>
</feature>
<dbReference type="NCBIfam" id="NF009920">
    <property type="entry name" value="PRK13381.1"/>
    <property type="match status" value="1"/>
</dbReference>
<dbReference type="Pfam" id="PF07687">
    <property type="entry name" value="M20_dimer"/>
    <property type="match status" value="1"/>
</dbReference>
<feature type="binding site" evidence="11">
    <location>
        <position position="78"/>
    </location>
    <ligand>
        <name>Zn(2+)</name>
        <dbReference type="ChEBI" id="CHEBI:29105"/>
        <label>1</label>
    </ligand>
</feature>
<feature type="binding site" evidence="11">
    <location>
        <position position="140"/>
    </location>
    <ligand>
        <name>Zn(2+)</name>
        <dbReference type="ChEBI" id="CHEBI:29105"/>
        <label>1</label>
    </ligand>
</feature>
<dbReference type="SUPFAM" id="SSF53187">
    <property type="entry name" value="Zn-dependent exopeptidases"/>
    <property type="match status" value="1"/>
</dbReference>
<dbReference type="EMBL" id="CP046051">
    <property type="protein sequence ID" value="QKN23906.1"/>
    <property type="molecule type" value="Genomic_DNA"/>
</dbReference>
<evidence type="ECO:0000256" key="1">
    <source>
        <dbReference type="ARBA" id="ARBA00000870"/>
    </source>
</evidence>
<dbReference type="GO" id="GO:0008270">
    <property type="term" value="F:zinc ion binding"/>
    <property type="evidence" value="ECO:0007669"/>
    <property type="project" value="InterPro"/>
</dbReference>
<dbReference type="NCBIfam" id="TIGR01882">
    <property type="entry name" value="peptidase-T"/>
    <property type="match status" value="1"/>
</dbReference>
<comment type="cofactor">
    <cofactor evidence="11">
        <name>Zn(2+)</name>
        <dbReference type="ChEBI" id="CHEBI:29105"/>
    </cofactor>
    <text evidence="11">Binds 2 Zn(2+) ions per subunit.</text>
</comment>
<evidence type="ECO:0000256" key="9">
    <source>
        <dbReference type="NCBIfam" id="TIGR01882"/>
    </source>
</evidence>
<evidence type="ECO:0000256" key="8">
    <source>
        <dbReference type="ARBA" id="ARBA00023049"/>
    </source>
</evidence>
<comment type="similarity">
    <text evidence="2">Belongs to the peptidase M20B family.</text>
</comment>
<evidence type="ECO:0000256" key="10">
    <source>
        <dbReference type="PIRSR" id="PIRSR037215-1"/>
    </source>
</evidence>
<dbReference type="PANTHER" id="PTHR42994">
    <property type="entry name" value="PEPTIDASE T"/>
    <property type="match status" value="1"/>
</dbReference>
<evidence type="ECO:0000259" key="12">
    <source>
        <dbReference type="Pfam" id="PF07687"/>
    </source>
</evidence>
<feature type="active site" evidence="10">
    <location>
        <position position="80"/>
    </location>
</feature>
<sequence>MKAAQRLLKYVKVYTTSDGNSSTTPSAARELDLASMLKDEMNQLGLENVRISSSGYVYGELSAVPGMEQVPAIGFIAHMDTAPDFNGKGVHPQIHKDYDGGEISLGSSGRVLSPKAFPDLANMKGKTVITSDGTTLLGADDKAGIAEIMTACEELLQKKLPHGRICIAFTPDEEIGQGTRSFDIPGFGAKYAYTVDGGEVSEITYENFNAAGAELTFHGFNVHPGDAKDIMKNASLIAMEANAMLPAAETPSHTAGKEGFFHLCSMEGCIEEAKLTYIIRDHSKKHFEIRKDMLRHIVRTLNEKYGEGTVELKMADEYENMLPYIQPYPMLVENARAAIRELGLTPYEEPIRGGTDGAMLSVKGLPCPNLGTGGHAYHGPYEHVAAEDMDLCTAIILEIIHRFTASSK</sequence>
<evidence type="ECO:0000256" key="7">
    <source>
        <dbReference type="ARBA" id="ARBA00022833"/>
    </source>
</evidence>
<reference evidence="14" key="2">
    <citation type="journal article" date="2021" name="Appl. Environ. Microbiol.">
        <title>Adaptability of a Caproate-Producing Bacterium Contributes to Its Dominance in an Anaerobic Fermentation System.</title>
        <authorList>
            <person name="Wang H."/>
            <person name="Gu Y."/>
            <person name="Zhou W."/>
            <person name="Zhao D."/>
            <person name="Qiao Z."/>
            <person name="Zheng J."/>
            <person name="Gao J."/>
            <person name="Chen X."/>
            <person name="Ren C."/>
            <person name="Xu Y."/>
        </authorList>
    </citation>
    <scope>NUCLEOTIDE SEQUENCE</scope>
    <source>
        <strain evidence="14">JNU-WLY1368</strain>
    </source>
</reference>
<evidence type="ECO:0000256" key="2">
    <source>
        <dbReference type="ARBA" id="ARBA00009692"/>
    </source>
</evidence>
<keyword evidence="3 13" id="KW-0031">Aminopeptidase</keyword>
<evidence type="ECO:0000256" key="5">
    <source>
        <dbReference type="ARBA" id="ARBA00022723"/>
    </source>
</evidence>
<dbReference type="PROSITE" id="PS00759">
    <property type="entry name" value="ARGE_DAPE_CPG2_2"/>
    <property type="match status" value="1"/>
</dbReference>
<dbReference type="InterPro" id="IPR001261">
    <property type="entry name" value="ArgE/DapE_CS"/>
</dbReference>
<dbReference type="Gene3D" id="3.40.630.10">
    <property type="entry name" value="Zn peptidases"/>
    <property type="match status" value="1"/>
</dbReference>
<dbReference type="Gene3D" id="3.30.70.360">
    <property type="match status" value="1"/>
</dbReference>
<dbReference type="PANTHER" id="PTHR42994:SF1">
    <property type="entry name" value="PEPTIDASE T"/>
    <property type="match status" value="1"/>
</dbReference>
<dbReference type="EC" id="3.4.11.4" evidence="9"/>
<evidence type="ECO:0000256" key="3">
    <source>
        <dbReference type="ARBA" id="ARBA00022438"/>
    </source>
</evidence>
<keyword evidence="4" id="KW-0645">Protease</keyword>
<organism evidence="13 15">
    <name type="scientific">Caproicibacterium lactatifermentans</name>
    <dbReference type="NCBI Taxonomy" id="2666138"/>
    <lineage>
        <taxon>Bacteria</taxon>
        <taxon>Bacillati</taxon>
        <taxon>Bacillota</taxon>
        <taxon>Clostridia</taxon>
        <taxon>Eubacteriales</taxon>
        <taxon>Oscillospiraceae</taxon>
        <taxon>Caproicibacterium</taxon>
    </lineage>
</organism>
<dbReference type="AlphaFoldDB" id="A0A859DQC5"/>
<evidence type="ECO:0000256" key="4">
    <source>
        <dbReference type="ARBA" id="ARBA00022670"/>
    </source>
</evidence>
<feature type="binding site" evidence="11">
    <location>
        <position position="378"/>
    </location>
    <ligand>
        <name>Zn(2+)</name>
        <dbReference type="ChEBI" id="CHEBI:29105"/>
        <label>2</label>
    </ligand>
</feature>
<keyword evidence="8" id="KW-0482">Metalloprotease</keyword>
<keyword evidence="7 11" id="KW-0862">Zinc</keyword>
<reference evidence="14" key="3">
    <citation type="journal article" date="2022" name="Int. J. Syst. Evol. Microbiol.">
        <title>Caproicibacterium lactatifermentans sp. nov., isolated from pit clay used for the production of Chinese strong aroma-type liquor.</title>
        <authorList>
            <person name="Wang H."/>
            <person name="Gu Y."/>
            <person name="Zhao D."/>
            <person name="Qiao Z."/>
            <person name="Zheng J."/>
            <person name="Gao J."/>
            <person name="Ren C."/>
            <person name="Xu Y."/>
        </authorList>
    </citation>
    <scope>NUCLEOTIDE SEQUENCE</scope>
    <source>
        <strain evidence="14">JNU-WLY1368</strain>
    </source>
</reference>
<protein>
    <recommendedName>
        <fullName evidence="9">Peptidase T</fullName>
        <ecNumber evidence="9">3.4.11.4</ecNumber>
    </recommendedName>
</protein>
<evidence type="ECO:0000256" key="11">
    <source>
        <dbReference type="PIRSR" id="PIRSR037215-2"/>
    </source>
</evidence>
<dbReference type="RefSeq" id="WP_086035765.1">
    <property type="nucleotide sequence ID" value="NZ_CP046051.1"/>
</dbReference>
<dbReference type="InterPro" id="IPR036264">
    <property type="entry name" value="Bact_exopeptidase_dim_dom"/>
</dbReference>
<evidence type="ECO:0000313" key="14">
    <source>
        <dbReference type="EMBL" id="QKO31024.1"/>
    </source>
</evidence>